<sequence length="1411" mass="159535">MSKKFLNQNTGVPKLTTFFKPVQNKDNLTSSTPTEQNISKGPNVKYDISIDSDDDSDSFISSNIKKEFKVVDSIISLESSNDLPNQSIFKTQSQESSSSVIQYVENSIEEKERLENIQKTTASDVRNTYRKKILFEQFSDSEDECTKLKTCPRLNNELKQTENKKENLETQENLISNADISSSVVHNKTAVISPEISKQNSFNSYISPEEIKHNTNENVIMENIVNKDIKGSNERNTKKARNVIISDSDNDNSDSKETIQMTPRKKWIGPDYKLNLKPLGIDKQLISWIQSIKEQPIMSSLPRTENDLENRRQNLQDLQIDILEKFCVAMNQIPIPVLEKFPKFNADAFNKLTILNQHVKAKLRLINKKLENMQKIEKELKSSIDDQLIYEPECHSPVFKKHNIVKSSSNLHNSKDRINLSLNSSSKEIVGPSETSGPSSSSITSLTLNPRQTDNTEKVNMKTSASTNSSVVSTSTAAATTKKSTFQLKRPVRATVCTEVTKKIGELWEKEQQQSRLLKIKSDSECDVSNVSFKSEQNELLYQNKNFDCNNSKAKEFQKDVQSTFNQKDVQSTFNQKDVHSTFNRKDDWINNSENFQDELITNENRSITETFKQEHKVSVSLNDSSNLDLSMKGAISPEKKQNTTTNNKVDVNLNTSVSEGIFTGNYKNDGISGEFDGLNYSHSREMLKIFRQKFGLYSFRPNQLQAINAALLGFDCFVLMPTGGGKSLCYQMPALLVPGITIVISPLKSLILDQVQKLTSLDIPAAHMSGNLTETQSAGIYRELSKKDPGLKLLYVTPEKISASQKFSSILTTLFQRNLLARFVIDEAHCVSQWGHDFRPDYKKLKCLRENYPTVSTIALTATATPRVRTDILYQLGMTKPKWFMSSFNRPNLRYSIIAKKGKNCSDEVIAMIKTKFKNQCGIVYCLSRKDCDNYALQMRKNNIQAQSYHAGLTDNQRSDIQGHWISEEIRIVCATIAFGMGIDKPNVRFVIHASLPKSIEGYYQESGRAGRDGENAECILFYNYADMHRIRKMIEMDNSNTHVIKTHMDNLFKMVSFCENKTDCRRALQLNYFGEIFNREKCIANKSTACDNCRCKAEFTMLDATSHARQIMKAVREINQKKNSKLTLVFLTDIFKGSDLKKIRESGLTNHPLYGQGKSWNRGDIERLLHEMVLKEYLREEMYINNEIACAYLKLGHKAAELMTEKDTKVIIPIRAANSSSNAVATVSTVTTKVNKVLQELQDRCYSELIGIIRGIAGALDVSASSIMNMIAIRAMSQQLPDSEEAMLKIPHVTKANFDKYGKALLDITQKYAAEKYVLLNEADENSADNTDEDASSWNTATNSSYSESTRGKYGSTRGRKRKGYNNYRSSAKKAKYTNSSTQKGKAVPKRKTTAAKSTVGLVSFSKKK</sequence>
<evidence type="ECO:0000256" key="10">
    <source>
        <dbReference type="ARBA" id="ARBA00022833"/>
    </source>
</evidence>
<dbReference type="InterPro" id="IPR001650">
    <property type="entry name" value="Helicase_C-like"/>
</dbReference>
<evidence type="ECO:0000313" key="29">
    <source>
        <dbReference type="Proteomes" id="UP001607302"/>
    </source>
</evidence>
<dbReference type="Pfam" id="PF00271">
    <property type="entry name" value="Helicase_C"/>
    <property type="match status" value="1"/>
</dbReference>
<feature type="coiled-coil region" evidence="23">
    <location>
        <begin position="151"/>
        <end position="178"/>
    </location>
</feature>
<feature type="domain" description="Helicase C-terminal" evidence="27">
    <location>
        <begin position="908"/>
        <end position="1054"/>
    </location>
</feature>
<feature type="region of interest" description="Disordered" evidence="24">
    <location>
        <begin position="24"/>
        <end position="46"/>
    </location>
</feature>
<keyword evidence="9" id="KW-0347">Helicase</keyword>
<dbReference type="InterPro" id="IPR032284">
    <property type="entry name" value="RecQ_Zn-bd"/>
</dbReference>
<dbReference type="SUPFAM" id="SSF47819">
    <property type="entry name" value="HRDC-like"/>
    <property type="match status" value="1"/>
</dbReference>
<dbReference type="Pfam" id="PF00270">
    <property type="entry name" value="DEAD"/>
    <property type="match status" value="1"/>
</dbReference>
<evidence type="ECO:0000256" key="4">
    <source>
        <dbReference type="ARBA" id="ARBA00022705"/>
    </source>
</evidence>
<keyword evidence="29" id="KW-1185">Reference proteome</keyword>
<feature type="compositionally biased region" description="Low complexity" evidence="24">
    <location>
        <begin position="431"/>
        <end position="445"/>
    </location>
</feature>
<dbReference type="Gene3D" id="3.40.50.300">
    <property type="entry name" value="P-loop containing nucleotide triphosphate hydrolases"/>
    <property type="match status" value="2"/>
</dbReference>
<dbReference type="InterPro" id="IPR018982">
    <property type="entry name" value="RQC_domain"/>
</dbReference>
<dbReference type="Proteomes" id="UP001607302">
    <property type="component" value="Unassembled WGS sequence"/>
</dbReference>
<gene>
    <name evidence="28" type="ORF">V1478_008331</name>
</gene>
<dbReference type="GO" id="GO:0006260">
    <property type="term" value="P:DNA replication"/>
    <property type="evidence" value="ECO:0007669"/>
    <property type="project" value="UniProtKB-KW"/>
</dbReference>
<dbReference type="PROSITE" id="PS51192">
    <property type="entry name" value="HELICASE_ATP_BIND_1"/>
    <property type="match status" value="1"/>
</dbReference>
<dbReference type="InterPro" id="IPR002121">
    <property type="entry name" value="HRDC_dom"/>
</dbReference>
<evidence type="ECO:0000256" key="22">
    <source>
        <dbReference type="ARBA" id="ARBA00076271"/>
    </source>
</evidence>
<protein>
    <recommendedName>
        <fullName evidence="20">RecQ-like DNA helicase BLM</fullName>
        <ecNumber evidence="17">5.6.2.4</ecNumber>
    </recommendedName>
    <alternativeName>
        <fullName evidence="21">Bloom syndrome protein homolog</fullName>
    </alternativeName>
    <alternativeName>
        <fullName evidence="18">DNA 3'-5' helicase BLM</fullName>
    </alternativeName>
    <alternativeName>
        <fullName evidence="22">RecQ helicase homolog</fullName>
    </alternativeName>
</protein>
<comment type="similarity">
    <text evidence="3">Belongs to the helicase family. RecQ subfamily.</text>
</comment>
<dbReference type="GO" id="GO:0016787">
    <property type="term" value="F:hydrolase activity"/>
    <property type="evidence" value="ECO:0007669"/>
    <property type="project" value="UniProtKB-KW"/>
</dbReference>
<dbReference type="Pfam" id="PF09382">
    <property type="entry name" value="RQC"/>
    <property type="match status" value="1"/>
</dbReference>
<dbReference type="InterPro" id="IPR004589">
    <property type="entry name" value="DNA_helicase_ATP-dep_RecQ"/>
</dbReference>
<dbReference type="PANTHER" id="PTHR13710">
    <property type="entry name" value="DNA HELICASE RECQ FAMILY MEMBER"/>
    <property type="match status" value="1"/>
</dbReference>
<organism evidence="28 29">
    <name type="scientific">Vespula squamosa</name>
    <name type="common">Southern yellow jacket</name>
    <name type="synonym">Wasp</name>
    <dbReference type="NCBI Taxonomy" id="30214"/>
    <lineage>
        <taxon>Eukaryota</taxon>
        <taxon>Metazoa</taxon>
        <taxon>Ecdysozoa</taxon>
        <taxon>Arthropoda</taxon>
        <taxon>Hexapoda</taxon>
        <taxon>Insecta</taxon>
        <taxon>Pterygota</taxon>
        <taxon>Neoptera</taxon>
        <taxon>Endopterygota</taxon>
        <taxon>Hymenoptera</taxon>
        <taxon>Apocrita</taxon>
        <taxon>Aculeata</taxon>
        <taxon>Vespoidea</taxon>
        <taxon>Vespidae</taxon>
        <taxon>Vespinae</taxon>
        <taxon>Vespula</taxon>
    </lineage>
</organism>
<evidence type="ECO:0000256" key="21">
    <source>
        <dbReference type="ARBA" id="ARBA00076065"/>
    </source>
</evidence>
<dbReference type="EMBL" id="JAUDFV010000138">
    <property type="protein sequence ID" value="KAL2725658.1"/>
    <property type="molecule type" value="Genomic_DNA"/>
</dbReference>
<evidence type="ECO:0000256" key="9">
    <source>
        <dbReference type="ARBA" id="ARBA00022806"/>
    </source>
</evidence>
<keyword evidence="6" id="KW-0547">Nucleotide-binding</keyword>
<dbReference type="GO" id="GO:0007131">
    <property type="term" value="P:reciprocal meiotic recombination"/>
    <property type="evidence" value="ECO:0007669"/>
    <property type="project" value="UniProtKB-ARBA"/>
</dbReference>
<dbReference type="GO" id="GO:0046872">
    <property type="term" value="F:metal ion binding"/>
    <property type="evidence" value="ECO:0007669"/>
    <property type="project" value="UniProtKB-KW"/>
</dbReference>
<evidence type="ECO:0000259" key="26">
    <source>
        <dbReference type="PROSITE" id="PS51192"/>
    </source>
</evidence>
<dbReference type="InterPro" id="IPR002464">
    <property type="entry name" value="DNA/RNA_helicase_DEAH_CS"/>
</dbReference>
<evidence type="ECO:0000256" key="5">
    <source>
        <dbReference type="ARBA" id="ARBA00022723"/>
    </source>
</evidence>
<feature type="coiled-coil region" evidence="23">
    <location>
        <begin position="359"/>
        <end position="386"/>
    </location>
</feature>
<keyword evidence="15" id="KW-0539">Nucleus</keyword>
<dbReference type="FunFam" id="3.40.50.300:FF:000537">
    <property type="entry name" value="Bloom syndrome RecQ-like helicase"/>
    <property type="match status" value="1"/>
</dbReference>
<dbReference type="InterPro" id="IPR036388">
    <property type="entry name" value="WH-like_DNA-bd_sf"/>
</dbReference>
<dbReference type="FunFam" id="1.10.10.10:FF:000495">
    <property type="entry name" value="RecQ family helicase MusN"/>
    <property type="match status" value="1"/>
</dbReference>
<keyword evidence="8" id="KW-0378">Hydrolase</keyword>
<dbReference type="Pfam" id="PF00570">
    <property type="entry name" value="HRDC"/>
    <property type="match status" value="1"/>
</dbReference>
<comment type="cofactor">
    <cofactor evidence="1">
        <name>Zn(2+)</name>
        <dbReference type="ChEBI" id="CHEBI:29105"/>
    </cofactor>
</comment>
<dbReference type="NCBIfam" id="TIGR00614">
    <property type="entry name" value="recQ_fam"/>
    <property type="match status" value="1"/>
</dbReference>
<proteinExistence type="inferred from homology"/>
<evidence type="ECO:0000256" key="15">
    <source>
        <dbReference type="ARBA" id="ARBA00023242"/>
    </source>
</evidence>
<comment type="subcellular location">
    <subcellularLocation>
        <location evidence="2">Nucleus</location>
    </subcellularLocation>
</comment>
<evidence type="ECO:0000256" key="2">
    <source>
        <dbReference type="ARBA" id="ARBA00004123"/>
    </source>
</evidence>
<keyword evidence="14" id="KW-0413">Isomerase</keyword>
<dbReference type="GO" id="GO:0000724">
    <property type="term" value="P:double-strand break repair via homologous recombination"/>
    <property type="evidence" value="ECO:0007669"/>
    <property type="project" value="UniProtKB-ARBA"/>
</dbReference>
<dbReference type="SMART" id="SM00490">
    <property type="entry name" value="HELICc"/>
    <property type="match status" value="1"/>
</dbReference>
<evidence type="ECO:0000256" key="24">
    <source>
        <dbReference type="SAM" id="MobiDB-lite"/>
    </source>
</evidence>
<dbReference type="Pfam" id="PF16124">
    <property type="entry name" value="RecQ_Zn_bind"/>
    <property type="match status" value="1"/>
</dbReference>
<dbReference type="SMART" id="SM00487">
    <property type="entry name" value="DEXDc"/>
    <property type="match status" value="1"/>
</dbReference>
<evidence type="ECO:0000256" key="20">
    <source>
        <dbReference type="ARBA" id="ARBA00073450"/>
    </source>
</evidence>
<evidence type="ECO:0000259" key="25">
    <source>
        <dbReference type="PROSITE" id="PS50967"/>
    </source>
</evidence>
<evidence type="ECO:0000256" key="17">
    <source>
        <dbReference type="ARBA" id="ARBA00034808"/>
    </source>
</evidence>
<evidence type="ECO:0000259" key="27">
    <source>
        <dbReference type="PROSITE" id="PS51194"/>
    </source>
</evidence>
<feature type="compositionally biased region" description="Acidic residues" evidence="24">
    <location>
        <begin position="1327"/>
        <end position="1337"/>
    </location>
</feature>
<evidence type="ECO:0000256" key="12">
    <source>
        <dbReference type="ARBA" id="ARBA00023125"/>
    </source>
</evidence>
<dbReference type="EC" id="5.6.2.4" evidence="17"/>
<feature type="compositionally biased region" description="Polar residues" evidence="24">
    <location>
        <begin position="24"/>
        <end position="40"/>
    </location>
</feature>
<dbReference type="InterPro" id="IPR044876">
    <property type="entry name" value="HRDC_dom_sf"/>
</dbReference>
<evidence type="ECO:0000256" key="6">
    <source>
        <dbReference type="ARBA" id="ARBA00022741"/>
    </source>
</evidence>
<comment type="caution">
    <text evidence="28">The sequence shown here is derived from an EMBL/GenBank/DDBJ whole genome shotgun (WGS) entry which is preliminary data.</text>
</comment>
<keyword evidence="11" id="KW-0067">ATP-binding</keyword>
<dbReference type="CDD" id="cd18794">
    <property type="entry name" value="SF2_C_RecQ"/>
    <property type="match status" value="1"/>
</dbReference>
<evidence type="ECO:0000256" key="8">
    <source>
        <dbReference type="ARBA" id="ARBA00022801"/>
    </source>
</evidence>
<keyword evidence="4" id="KW-0235">DNA replication</keyword>
<dbReference type="InterPro" id="IPR014001">
    <property type="entry name" value="Helicase_ATP-bd"/>
</dbReference>
<dbReference type="GO" id="GO:0005634">
    <property type="term" value="C:nucleus"/>
    <property type="evidence" value="ECO:0007669"/>
    <property type="project" value="UniProtKB-SubCell"/>
</dbReference>
<keyword evidence="23" id="KW-0175">Coiled coil</keyword>
<feature type="compositionally biased region" description="Polar residues" evidence="24">
    <location>
        <begin position="1338"/>
        <end position="1351"/>
    </location>
</feature>
<keyword evidence="12" id="KW-0238">DNA-binding</keyword>
<keyword evidence="13" id="KW-0234">DNA repair</keyword>
<keyword evidence="10" id="KW-0862">Zinc</keyword>
<evidence type="ECO:0000256" key="7">
    <source>
        <dbReference type="ARBA" id="ARBA00022763"/>
    </source>
</evidence>
<dbReference type="GO" id="GO:0003677">
    <property type="term" value="F:DNA binding"/>
    <property type="evidence" value="ECO:0007669"/>
    <property type="project" value="UniProtKB-KW"/>
</dbReference>
<comment type="catalytic activity">
    <reaction evidence="16">
        <text>Couples ATP hydrolysis with the unwinding of duplex DNA by translocating in the 3'-5' direction.</text>
        <dbReference type="EC" id="5.6.2.4"/>
    </reaction>
</comment>
<evidence type="ECO:0000256" key="18">
    <source>
        <dbReference type="ARBA" id="ARBA00044542"/>
    </source>
</evidence>
<feature type="region of interest" description="Disordered" evidence="24">
    <location>
        <begin position="1327"/>
        <end position="1411"/>
    </location>
</feature>
<dbReference type="PROSITE" id="PS51194">
    <property type="entry name" value="HELICASE_CTER"/>
    <property type="match status" value="1"/>
</dbReference>
<name>A0ABD2AYG8_VESSQ</name>
<evidence type="ECO:0000256" key="3">
    <source>
        <dbReference type="ARBA" id="ARBA00005446"/>
    </source>
</evidence>
<dbReference type="Gene3D" id="1.10.150.80">
    <property type="entry name" value="HRDC domain"/>
    <property type="match status" value="1"/>
</dbReference>
<feature type="domain" description="Helicase ATP-binding" evidence="26">
    <location>
        <begin position="708"/>
        <end position="883"/>
    </location>
</feature>
<evidence type="ECO:0000256" key="13">
    <source>
        <dbReference type="ARBA" id="ARBA00023204"/>
    </source>
</evidence>
<feature type="domain" description="HRDC" evidence="25">
    <location>
        <begin position="1241"/>
        <end position="1321"/>
    </location>
</feature>
<dbReference type="Gene3D" id="1.10.10.10">
    <property type="entry name" value="Winged helix-like DNA-binding domain superfamily/Winged helix DNA-binding domain"/>
    <property type="match status" value="1"/>
</dbReference>
<dbReference type="GO" id="GO:0005524">
    <property type="term" value="F:ATP binding"/>
    <property type="evidence" value="ECO:0007669"/>
    <property type="project" value="UniProtKB-KW"/>
</dbReference>
<dbReference type="SMART" id="SM00956">
    <property type="entry name" value="RQC"/>
    <property type="match status" value="1"/>
</dbReference>
<dbReference type="GO" id="GO:0043138">
    <property type="term" value="F:3'-5' DNA helicase activity"/>
    <property type="evidence" value="ECO:0007669"/>
    <property type="project" value="UniProtKB-EC"/>
</dbReference>
<dbReference type="InterPro" id="IPR010997">
    <property type="entry name" value="HRDC-like_sf"/>
</dbReference>
<comment type="catalytic activity">
    <reaction evidence="19">
        <text>ATP + H2O = ADP + phosphate + H(+)</text>
        <dbReference type="Rhea" id="RHEA:13065"/>
        <dbReference type="ChEBI" id="CHEBI:15377"/>
        <dbReference type="ChEBI" id="CHEBI:15378"/>
        <dbReference type="ChEBI" id="CHEBI:30616"/>
        <dbReference type="ChEBI" id="CHEBI:43474"/>
        <dbReference type="ChEBI" id="CHEBI:456216"/>
    </reaction>
</comment>
<feature type="region of interest" description="Disordered" evidence="24">
    <location>
        <begin position="424"/>
        <end position="476"/>
    </location>
</feature>
<keyword evidence="5" id="KW-0479">Metal-binding</keyword>
<dbReference type="InterPro" id="IPR027417">
    <property type="entry name" value="P-loop_NTPase"/>
</dbReference>
<evidence type="ECO:0000256" key="23">
    <source>
        <dbReference type="SAM" id="Coils"/>
    </source>
</evidence>
<evidence type="ECO:0000256" key="1">
    <source>
        <dbReference type="ARBA" id="ARBA00001947"/>
    </source>
</evidence>
<dbReference type="InterPro" id="IPR011545">
    <property type="entry name" value="DEAD/DEAH_box_helicase_dom"/>
</dbReference>
<dbReference type="PROSITE" id="PS50967">
    <property type="entry name" value="HRDC"/>
    <property type="match status" value="1"/>
</dbReference>
<evidence type="ECO:0000256" key="11">
    <source>
        <dbReference type="ARBA" id="ARBA00022840"/>
    </source>
</evidence>
<evidence type="ECO:0000256" key="19">
    <source>
        <dbReference type="ARBA" id="ARBA00049360"/>
    </source>
</evidence>
<accession>A0ABD2AYG8</accession>
<dbReference type="FunFam" id="3.40.50.300:FF:000340">
    <property type="entry name" value="Bloom syndrome, RecQ helicase"/>
    <property type="match status" value="1"/>
</dbReference>
<dbReference type="SUPFAM" id="SSF52540">
    <property type="entry name" value="P-loop containing nucleoside triphosphate hydrolases"/>
    <property type="match status" value="2"/>
</dbReference>
<evidence type="ECO:0000256" key="16">
    <source>
        <dbReference type="ARBA" id="ARBA00034617"/>
    </source>
</evidence>
<keyword evidence="7" id="KW-0227">DNA damage</keyword>
<feature type="compositionally biased region" description="Low complexity" evidence="24">
    <location>
        <begin position="462"/>
        <end position="476"/>
    </location>
</feature>
<evidence type="ECO:0000313" key="28">
    <source>
        <dbReference type="EMBL" id="KAL2725658.1"/>
    </source>
</evidence>
<dbReference type="PANTHER" id="PTHR13710:SF153">
    <property type="entry name" value="RECQ-LIKE DNA HELICASE BLM"/>
    <property type="match status" value="1"/>
</dbReference>
<reference evidence="28 29" key="1">
    <citation type="journal article" date="2024" name="Ann. Entomol. Soc. Am.">
        <title>Genomic analyses of the southern and eastern yellowjacket wasps (Hymenoptera: Vespidae) reveal evolutionary signatures of social life.</title>
        <authorList>
            <person name="Catto M.A."/>
            <person name="Caine P.B."/>
            <person name="Orr S.E."/>
            <person name="Hunt B.G."/>
            <person name="Goodisman M.A.D."/>
        </authorList>
    </citation>
    <scope>NUCLEOTIDE SEQUENCE [LARGE SCALE GENOMIC DNA]</scope>
    <source>
        <strain evidence="28">233</strain>
        <tissue evidence="28">Head and thorax</tissue>
    </source>
</reference>
<evidence type="ECO:0000256" key="14">
    <source>
        <dbReference type="ARBA" id="ARBA00023235"/>
    </source>
</evidence>
<dbReference type="PROSITE" id="PS00690">
    <property type="entry name" value="DEAH_ATP_HELICASE"/>
    <property type="match status" value="1"/>
</dbReference>
<dbReference type="SMART" id="SM00341">
    <property type="entry name" value="HRDC"/>
    <property type="match status" value="1"/>
</dbReference>